<evidence type="ECO:0000256" key="1">
    <source>
        <dbReference type="ARBA" id="ARBA00004141"/>
    </source>
</evidence>
<feature type="region of interest" description="Disordered" evidence="5">
    <location>
        <begin position="659"/>
        <end position="724"/>
    </location>
</feature>
<dbReference type="STRING" id="1287681.M7TDF6"/>
<evidence type="ECO:0000256" key="6">
    <source>
        <dbReference type="SAM" id="Phobius"/>
    </source>
</evidence>
<dbReference type="OrthoDB" id="341259at2759"/>
<evidence type="ECO:0000256" key="2">
    <source>
        <dbReference type="ARBA" id="ARBA00022692"/>
    </source>
</evidence>
<name>M7TDF6_EUTLA</name>
<accession>M7TDF6</accession>
<protein>
    <submittedName>
        <fullName evidence="7">Putative ankyrin repeat and protein kinase domain-containing protein 1 protein</fullName>
    </submittedName>
</protein>
<dbReference type="EMBL" id="KB706326">
    <property type="protein sequence ID" value="EMR67946.1"/>
    <property type="molecule type" value="Genomic_DNA"/>
</dbReference>
<dbReference type="GO" id="GO:0015099">
    <property type="term" value="F:nickel cation transmembrane transporter activity"/>
    <property type="evidence" value="ECO:0007669"/>
    <property type="project" value="TreeGrafter"/>
</dbReference>
<keyword evidence="2 6" id="KW-0812">Transmembrane</keyword>
<feature type="compositionally biased region" description="Low complexity" evidence="5">
    <location>
        <begin position="678"/>
        <end position="694"/>
    </location>
</feature>
<dbReference type="eggNOG" id="KOG4177">
    <property type="taxonomic scope" value="Eukaryota"/>
</dbReference>
<feature type="region of interest" description="Disordered" evidence="5">
    <location>
        <begin position="39"/>
        <end position="68"/>
    </location>
</feature>
<evidence type="ECO:0000313" key="8">
    <source>
        <dbReference type="Proteomes" id="UP000012174"/>
    </source>
</evidence>
<evidence type="ECO:0000313" key="7">
    <source>
        <dbReference type="EMBL" id="EMR67946.1"/>
    </source>
</evidence>
<keyword evidence="3 6" id="KW-1133">Transmembrane helix</keyword>
<reference evidence="8" key="1">
    <citation type="journal article" date="2013" name="Genome Announc.">
        <title>Draft genome sequence of the grapevine dieback fungus Eutypa lata UCR-EL1.</title>
        <authorList>
            <person name="Blanco-Ulate B."/>
            <person name="Rolshausen P.E."/>
            <person name="Cantu D."/>
        </authorList>
    </citation>
    <scope>NUCLEOTIDE SEQUENCE [LARGE SCALE GENOMIC DNA]</scope>
    <source>
        <strain evidence="8">UCR-EL1</strain>
    </source>
</reference>
<dbReference type="InterPro" id="IPR045863">
    <property type="entry name" value="CorA_TM1_TM2"/>
</dbReference>
<sequence length="724" mass="82222">MAFQRLKNWETNTMGTSEEPTLSALGRVSSYFQGRNHIKAQPTQSPSAVAAEQDTQAGTTQGSMDTEDDVELEPLYGLKANAMFFKKAKDKDTWVGRNSDHRRYTGHFPNQKISMHEILHEPDDNPLRQECSPDEIREEPQPIDDRQPYDPHAGKTEKLLAREFWRGQMHGSGGALPVKKIGDWTKRGAPVHARHMRSRCSIIPRDEALLRDYVKADPPLHIRRTLDQYYFATLDDTSQRDKDQVVYRGTKAGQSLHSHGTRVVMVDQLWLWILDDSSSPYAPLNVIRQNKPDPSGVHKSLRERLETRREEIKSVHHLALIIIDQCSRVFFDRTKPLDQRPEVMDLFAAAIGHVTEMTSIAYGNFWRHTALHAGNMLPKSKVGNRYLDINPEGVLFKEAQDIAEELKIMKNIYTEQLQVVKDFKRHIQYPLGKIPKHGEVSAFKRLLLELTGNQAALDDHNNASSDDEEDRAKTKSWEGTLLEAEGTLELIESRHAEIQDLEDSALRTCQQLEGLLSLKQQQASIVEAKAALQRADESIKQGRAVMAFTIVTIFFLPLGFFAAFFGMNNADINDAPWMSLREQIGYMFGLSTIVITISISIAFSPWIGGVVRIAFKILYRILDEHTQIDSRITESLMNRDRLEQITNRWLQDRKNRRFAASRKNEEQANPVPALYPTASSSSDSSSSSASRAPPDSNPEHPDASWWHNGMSALRRGKQRVRGMV</sequence>
<evidence type="ECO:0000256" key="4">
    <source>
        <dbReference type="ARBA" id="ARBA00023136"/>
    </source>
</evidence>
<dbReference type="AlphaFoldDB" id="M7TDF6"/>
<keyword evidence="4 6" id="KW-0472">Membrane</keyword>
<comment type="subcellular location">
    <subcellularLocation>
        <location evidence="1">Membrane</location>
        <topology evidence="1">Multi-pass membrane protein</topology>
    </subcellularLocation>
</comment>
<keyword evidence="7" id="KW-0808">Transferase</keyword>
<dbReference type="Proteomes" id="UP000012174">
    <property type="component" value="Unassembled WGS sequence"/>
</dbReference>
<dbReference type="PANTHER" id="PTHR47685:SF1">
    <property type="entry name" value="MAGNESIUM TRANSPORT PROTEIN CORA"/>
    <property type="match status" value="1"/>
</dbReference>
<organism evidence="7 8">
    <name type="scientific">Eutypa lata (strain UCR-EL1)</name>
    <name type="common">Grapevine dieback disease fungus</name>
    <name type="synonym">Eutypa armeniacae</name>
    <dbReference type="NCBI Taxonomy" id="1287681"/>
    <lineage>
        <taxon>Eukaryota</taxon>
        <taxon>Fungi</taxon>
        <taxon>Dikarya</taxon>
        <taxon>Ascomycota</taxon>
        <taxon>Pezizomycotina</taxon>
        <taxon>Sordariomycetes</taxon>
        <taxon>Xylariomycetidae</taxon>
        <taxon>Xylariales</taxon>
        <taxon>Diatrypaceae</taxon>
        <taxon>Eutypa</taxon>
    </lineage>
</organism>
<dbReference type="Gene3D" id="1.20.58.340">
    <property type="entry name" value="Magnesium transport protein CorA, transmembrane region"/>
    <property type="match status" value="1"/>
</dbReference>
<dbReference type="HOGENOM" id="CLU_382174_0_0_1"/>
<gene>
    <name evidence="7" type="ORF">UCREL1_5050</name>
</gene>
<dbReference type="InterPro" id="IPR050829">
    <property type="entry name" value="CorA_MIT"/>
</dbReference>
<keyword evidence="7" id="KW-0418">Kinase</keyword>
<dbReference type="SUPFAM" id="SSF144083">
    <property type="entry name" value="Magnesium transport protein CorA, transmembrane region"/>
    <property type="match status" value="1"/>
</dbReference>
<feature type="compositionally biased region" description="Polar residues" evidence="5">
    <location>
        <begin position="41"/>
        <end position="64"/>
    </location>
</feature>
<evidence type="ECO:0000256" key="5">
    <source>
        <dbReference type="SAM" id="MobiDB-lite"/>
    </source>
</evidence>
<feature type="transmembrane region" description="Helical" evidence="6">
    <location>
        <begin position="586"/>
        <end position="611"/>
    </location>
</feature>
<feature type="transmembrane region" description="Helical" evidence="6">
    <location>
        <begin position="544"/>
        <end position="566"/>
    </location>
</feature>
<dbReference type="GO" id="GO:0015087">
    <property type="term" value="F:cobalt ion transmembrane transporter activity"/>
    <property type="evidence" value="ECO:0007669"/>
    <property type="project" value="TreeGrafter"/>
</dbReference>
<proteinExistence type="predicted"/>
<dbReference type="PANTHER" id="PTHR47685">
    <property type="entry name" value="MAGNESIUM TRANSPORT PROTEIN CORA"/>
    <property type="match status" value="1"/>
</dbReference>
<evidence type="ECO:0000256" key="3">
    <source>
        <dbReference type="ARBA" id="ARBA00022989"/>
    </source>
</evidence>
<dbReference type="GO" id="GO:0015095">
    <property type="term" value="F:magnesium ion transmembrane transporter activity"/>
    <property type="evidence" value="ECO:0007669"/>
    <property type="project" value="TreeGrafter"/>
</dbReference>
<keyword evidence="8" id="KW-1185">Reference proteome</keyword>
<dbReference type="KEGG" id="ela:UCREL1_5050"/>
<dbReference type="GO" id="GO:0016301">
    <property type="term" value="F:kinase activity"/>
    <property type="evidence" value="ECO:0007669"/>
    <property type="project" value="UniProtKB-KW"/>
</dbReference>
<dbReference type="GO" id="GO:0016020">
    <property type="term" value="C:membrane"/>
    <property type="evidence" value="ECO:0007669"/>
    <property type="project" value="UniProtKB-SubCell"/>
</dbReference>
<feature type="compositionally biased region" description="Basic residues" evidence="5">
    <location>
        <begin position="714"/>
        <end position="724"/>
    </location>
</feature>